<accession>A0ABY7QC91</accession>
<dbReference type="PANTHER" id="PTHR42194:SF1">
    <property type="entry name" value="UPF0276 PROTEIN HI_1600"/>
    <property type="match status" value="1"/>
</dbReference>
<reference evidence="2" key="1">
    <citation type="submission" date="2022-12" db="EMBL/GenBank/DDBJ databases">
        <authorList>
            <person name="Mo P."/>
        </authorList>
    </citation>
    <scope>NUCLEOTIDE SEQUENCE [LARGE SCALE GENOMIC DNA]</scope>
    <source>
        <strain evidence="2">HUAS 3-15</strain>
    </source>
</reference>
<dbReference type="Gene3D" id="3.20.20.150">
    <property type="entry name" value="Divalent-metal-dependent TIM barrel enzymes"/>
    <property type="match status" value="1"/>
</dbReference>
<dbReference type="PANTHER" id="PTHR42194">
    <property type="entry name" value="UPF0276 PROTEIN HI_1600"/>
    <property type="match status" value="1"/>
</dbReference>
<dbReference type="RefSeq" id="WP_270149044.1">
    <property type="nucleotide sequence ID" value="NZ_CP115450.1"/>
</dbReference>
<name>A0ABY7QC91_9ACTN</name>
<sequence length="284" mass="31728">MREPSVLGVGLGYRQELREAILDAADSIDFLELITDQYIDMPPHKAVEARELADRFPILLHGVDLSLGTDQPPDTEYVKKIQQLAERTDPEWVSDHLCFTQVPGLNLGQLTPLAFTPETTEIAARNIRLVAQELDRPFAVENISYYFRVPWSTMSEAEFITEVVTRADCHLLLDLTNVLNNATNLGFDAADFLDRIPLERVLQIHLAGGYWQDGVLLDTHSHPVPAQVLELLLDFVPRMPALKAVMIERDQNFPPPAELLAELNGIRQALAPAWPPASPRGGGR</sequence>
<dbReference type="InterPro" id="IPR007801">
    <property type="entry name" value="MbnB/TglH/ChrH"/>
</dbReference>
<dbReference type="Pfam" id="PF05114">
    <property type="entry name" value="MbnB_TglH_ChrH"/>
    <property type="match status" value="1"/>
</dbReference>
<gene>
    <name evidence="1" type="ORF">O1G21_33715</name>
</gene>
<dbReference type="SUPFAM" id="SSF51658">
    <property type="entry name" value="Xylose isomerase-like"/>
    <property type="match status" value="1"/>
</dbReference>
<evidence type="ECO:0000313" key="2">
    <source>
        <dbReference type="Proteomes" id="UP001212821"/>
    </source>
</evidence>
<proteinExistence type="predicted"/>
<evidence type="ECO:0000313" key="1">
    <source>
        <dbReference type="EMBL" id="WBP90332.1"/>
    </source>
</evidence>
<protein>
    <submittedName>
        <fullName evidence="1">DUF692 domain-containing protein</fullName>
    </submittedName>
</protein>
<dbReference type="Proteomes" id="UP001212821">
    <property type="component" value="Chromosome"/>
</dbReference>
<dbReference type="NCBIfam" id="NF003818">
    <property type="entry name" value="PRK05409.1"/>
    <property type="match status" value="1"/>
</dbReference>
<dbReference type="InterPro" id="IPR036237">
    <property type="entry name" value="Xyl_isomerase-like_sf"/>
</dbReference>
<dbReference type="EMBL" id="CP115450">
    <property type="protein sequence ID" value="WBP90332.1"/>
    <property type="molecule type" value="Genomic_DNA"/>
</dbReference>
<organism evidence="1 2">
    <name type="scientific">Kitasatospora cathayae</name>
    <dbReference type="NCBI Taxonomy" id="3004092"/>
    <lineage>
        <taxon>Bacteria</taxon>
        <taxon>Bacillati</taxon>
        <taxon>Actinomycetota</taxon>
        <taxon>Actinomycetes</taxon>
        <taxon>Kitasatosporales</taxon>
        <taxon>Streptomycetaceae</taxon>
        <taxon>Kitasatospora</taxon>
    </lineage>
</organism>
<keyword evidence="2" id="KW-1185">Reference proteome</keyword>